<dbReference type="CDD" id="cd17317">
    <property type="entry name" value="MFS_SLC22"/>
    <property type="match status" value="1"/>
</dbReference>
<feature type="transmembrane region" description="Helical" evidence="5">
    <location>
        <begin position="402"/>
        <end position="422"/>
    </location>
</feature>
<keyword evidence="8" id="KW-1185">Reference proteome</keyword>
<dbReference type="InterPro" id="IPR020846">
    <property type="entry name" value="MFS_dom"/>
</dbReference>
<feature type="transmembrane region" description="Helical" evidence="5">
    <location>
        <begin position="226"/>
        <end position="249"/>
    </location>
</feature>
<protein>
    <recommendedName>
        <fullName evidence="6">Major facilitator superfamily (MFS) profile domain-containing protein</fullName>
    </recommendedName>
</protein>
<dbReference type="RefSeq" id="XP_050509768.1">
    <property type="nucleotide sequence ID" value="XM_050653811.1"/>
</dbReference>
<dbReference type="PROSITE" id="PS50850">
    <property type="entry name" value="MFS"/>
    <property type="match status" value="1"/>
</dbReference>
<dbReference type="EnsemblMetazoa" id="XM_050653811.1">
    <property type="protein sequence ID" value="XP_050509768.1"/>
    <property type="gene ID" value="LOC126886779"/>
</dbReference>
<feature type="transmembrane region" description="Helical" evidence="5">
    <location>
        <begin position="261"/>
        <end position="281"/>
    </location>
</feature>
<accession>A0ABM5KI20</accession>
<dbReference type="InterPro" id="IPR005828">
    <property type="entry name" value="MFS_sugar_transport-like"/>
</dbReference>
<reference evidence="7" key="1">
    <citation type="submission" date="2025-05" db="UniProtKB">
        <authorList>
            <consortium name="EnsemblMetazoa"/>
        </authorList>
    </citation>
    <scope>IDENTIFICATION</scope>
</reference>
<evidence type="ECO:0000313" key="7">
    <source>
        <dbReference type="EnsemblMetazoa" id="XP_050509768.1"/>
    </source>
</evidence>
<feature type="transmembrane region" description="Helical" evidence="5">
    <location>
        <begin position="428"/>
        <end position="452"/>
    </location>
</feature>
<feature type="domain" description="Major facilitator superfamily (MFS) profile" evidence="6">
    <location>
        <begin position="24"/>
        <end position="516"/>
    </location>
</feature>
<dbReference type="Pfam" id="PF00083">
    <property type="entry name" value="Sugar_tr"/>
    <property type="match status" value="1"/>
</dbReference>
<dbReference type="PANTHER" id="PTHR24064">
    <property type="entry name" value="SOLUTE CARRIER FAMILY 22 MEMBER"/>
    <property type="match status" value="1"/>
</dbReference>
<feature type="transmembrane region" description="Helical" evidence="5">
    <location>
        <begin position="491"/>
        <end position="511"/>
    </location>
</feature>
<evidence type="ECO:0000256" key="5">
    <source>
        <dbReference type="SAM" id="Phobius"/>
    </source>
</evidence>
<feature type="transmembrane region" description="Helical" evidence="5">
    <location>
        <begin position="23"/>
        <end position="47"/>
    </location>
</feature>
<proteinExistence type="predicted"/>
<dbReference type="InterPro" id="IPR036259">
    <property type="entry name" value="MFS_trans_sf"/>
</dbReference>
<organism evidence="7 8">
    <name type="scientific">Diabrotica virgifera virgifera</name>
    <name type="common">western corn rootworm</name>
    <dbReference type="NCBI Taxonomy" id="50390"/>
    <lineage>
        <taxon>Eukaryota</taxon>
        <taxon>Metazoa</taxon>
        <taxon>Ecdysozoa</taxon>
        <taxon>Arthropoda</taxon>
        <taxon>Hexapoda</taxon>
        <taxon>Insecta</taxon>
        <taxon>Pterygota</taxon>
        <taxon>Neoptera</taxon>
        <taxon>Endopterygota</taxon>
        <taxon>Coleoptera</taxon>
        <taxon>Polyphaga</taxon>
        <taxon>Cucujiformia</taxon>
        <taxon>Chrysomeloidea</taxon>
        <taxon>Chrysomelidae</taxon>
        <taxon>Galerucinae</taxon>
        <taxon>Diabroticina</taxon>
        <taxon>Diabroticites</taxon>
        <taxon>Diabrotica</taxon>
    </lineage>
</organism>
<evidence type="ECO:0000259" key="6">
    <source>
        <dbReference type="PROSITE" id="PS50850"/>
    </source>
</evidence>
<dbReference type="PROSITE" id="PS00216">
    <property type="entry name" value="SUGAR_TRANSPORT_1"/>
    <property type="match status" value="1"/>
</dbReference>
<evidence type="ECO:0000256" key="1">
    <source>
        <dbReference type="ARBA" id="ARBA00004141"/>
    </source>
</evidence>
<dbReference type="Gene3D" id="1.20.1250.20">
    <property type="entry name" value="MFS general substrate transporter like domains"/>
    <property type="match status" value="1"/>
</dbReference>
<comment type="subcellular location">
    <subcellularLocation>
        <location evidence="1">Membrane</location>
        <topology evidence="1">Multi-pass membrane protein</topology>
    </subcellularLocation>
</comment>
<evidence type="ECO:0000256" key="2">
    <source>
        <dbReference type="ARBA" id="ARBA00022692"/>
    </source>
</evidence>
<feature type="transmembrane region" description="Helical" evidence="5">
    <location>
        <begin position="192"/>
        <end position="214"/>
    </location>
</feature>
<dbReference type="GeneID" id="126886779"/>
<feature type="transmembrane region" description="Helical" evidence="5">
    <location>
        <begin position="169"/>
        <end position="186"/>
    </location>
</feature>
<evidence type="ECO:0000256" key="4">
    <source>
        <dbReference type="ARBA" id="ARBA00023136"/>
    </source>
</evidence>
<keyword evidence="4 5" id="KW-0472">Membrane</keyword>
<dbReference type="SUPFAM" id="SSF103473">
    <property type="entry name" value="MFS general substrate transporter"/>
    <property type="match status" value="1"/>
</dbReference>
<keyword evidence="2 5" id="KW-0812">Transmembrane</keyword>
<evidence type="ECO:0000313" key="8">
    <source>
        <dbReference type="Proteomes" id="UP001652700"/>
    </source>
</evidence>
<keyword evidence="3 5" id="KW-1133">Transmembrane helix</keyword>
<name>A0ABM5KI20_DIAVI</name>
<feature type="transmembrane region" description="Helical" evidence="5">
    <location>
        <begin position="342"/>
        <end position="362"/>
    </location>
</feature>
<feature type="transmembrane region" description="Helical" evidence="5">
    <location>
        <begin position="374"/>
        <end position="395"/>
    </location>
</feature>
<dbReference type="InterPro" id="IPR005829">
    <property type="entry name" value="Sugar_transporter_CS"/>
</dbReference>
<sequence>MKDKEEEDPVDLIFKDASMCSKYVIFMFLSLGFLAAYSGCVFTYVFLARDVKYRCLIEECEPSPTDTIYEPKWLKHLVPYTGSVPDSCHRYALRNDSCSTEATSGNNETFRCNKFVYQTKDVTLVHDFDLNCDENAWKLTMVGTISMTGELVCLAYTGFISDKYGRKTLLIASTLMSTVVGVIKSFSVSYNMYVFLEFVDSIFGAAMYYGAFILAMEFVAPRNRNIVNIVICSLYAFGGCYMGIIAWLFPYWRTMLRVLYFPRFICILFFWTVPESIRWLLSKNKISSIHNIVSRVKGLKDKEDPNLTKLLDAYYEAQTQLCAENTTVASEKFIDAIKHKSLLLRFVICCFIWVTVNFIYYGLTLNSVDLTDDIYLSFIVSCLIEIPGYIIYYVVNEKIGRRLLTSVTFILAGLACLAVGFIPQDIQWLRLSLYLVGKCSSTVTYTVIFIYTTEMFPTTCRHSMLSICGMMGRLGSLIAPQIPLMARVSEMLPLVLFAIMGSISGTLALLFPETLNTKLPQTIQEAINIGKRDKRNARRDSAPPES</sequence>
<evidence type="ECO:0000256" key="3">
    <source>
        <dbReference type="ARBA" id="ARBA00022989"/>
    </source>
</evidence>
<dbReference type="Proteomes" id="UP001652700">
    <property type="component" value="Unplaced"/>
</dbReference>